<evidence type="ECO:0000313" key="2">
    <source>
        <dbReference type="EMBL" id="GFE82120.1"/>
    </source>
</evidence>
<dbReference type="PANTHER" id="PTHR38339:SF1">
    <property type="entry name" value="TRANSGLUTAMINASE-LIKE DOMAIN-CONTAINING PROTEIN"/>
    <property type="match status" value="1"/>
</dbReference>
<evidence type="ECO:0000259" key="1">
    <source>
        <dbReference type="SMART" id="SM00460"/>
    </source>
</evidence>
<dbReference type="InterPro" id="IPR002931">
    <property type="entry name" value="Transglutaminase-like"/>
</dbReference>
<dbReference type="GO" id="GO:0006508">
    <property type="term" value="P:proteolysis"/>
    <property type="evidence" value="ECO:0007669"/>
    <property type="project" value="UniProtKB-KW"/>
</dbReference>
<keyword evidence="2" id="KW-0645">Protease</keyword>
<comment type="caution">
    <text evidence="2">The sequence shown here is derived from an EMBL/GenBank/DDBJ whole genome shotgun (WGS) entry which is preliminary data.</text>
</comment>
<dbReference type="Proteomes" id="UP000445000">
    <property type="component" value="Unassembled WGS sequence"/>
</dbReference>
<proteinExistence type="predicted"/>
<dbReference type="InterPro" id="IPR038765">
    <property type="entry name" value="Papain-like_cys_pep_sf"/>
</dbReference>
<dbReference type="Gene3D" id="3.10.620.30">
    <property type="match status" value="1"/>
</dbReference>
<name>A0A829YFX5_9GAMM</name>
<dbReference type="Pfam" id="PF01841">
    <property type="entry name" value="Transglut_core"/>
    <property type="match status" value="1"/>
</dbReference>
<dbReference type="GO" id="GO:0008233">
    <property type="term" value="F:peptidase activity"/>
    <property type="evidence" value="ECO:0007669"/>
    <property type="project" value="UniProtKB-KW"/>
</dbReference>
<dbReference type="SMART" id="SM00460">
    <property type="entry name" value="TGc"/>
    <property type="match status" value="1"/>
</dbReference>
<dbReference type="AlphaFoldDB" id="A0A829YFX5"/>
<keyword evidence="2" id="KW-0378">Hydrolase</keyword>
<keyword evidence="3" id="KW-1185">Reference proteome</keyword>
<organism evidence="2 3">
    <name type="scientific">Steroidobacter agaridevorans</name>
    <dbReference type="NCBI Taxonomy" id="2695856"/>
    <lineage>
        <taxon>Bacteria</taxon>
        <taxon>Pseudomonadati</taxon>
        <taxon>Pseudomonadota</taxon>
        <taxon>Gammaproteobacteria</taxon>
        <taxon>Steroidobacterales</taxon>
        <taxon>Steroidobacteraceae</taxon>
        <taxon>Steroidobacter</taxon>
    </lineage>
</organism>
<reference evidence="3" key="1">
    <citation type="submission" date="2020-01" db="EMBL/GenBank/DDBJ databases">
        <title>'Steroidobacter agaridevorans' sp. nov., agar-degrading bacteria isolated from rhizosphere soils.</title>
        <authorList>
            <person name="Ikenaga M."/>
            <person name="Kataoka M."/>
            <person name="Murouchi A."/>
            <person name="Katsuragi S."/>
            <person name="Sakai M."/>
        </authorList>
    </citation>
    <scope>NUCLEOTIDE SEQUENCE [LARGE SCALE GENOMIC DNA]</scope>
    <source>
        <strain evidence="3">YU21-B</strain>
    </source>
</reference>
<accession>A0A829YFX5</accession>
<dbReference type="SUPFAM" id="SSF54001">
    <property type="entry name" value="Cysteine proteinases"/>
    <property type="match status" value="1"/>
</dbReference>
<sequence length="520" mass="58305">MLHHYYTAPESTVADVDTCKVTARLPLPCKRETSIPRAGLAALVASVVVIVCPVNARAADQVAPSSDVIRLVDAGNFAAAEKSIDHALRSPSLAPEERRSYEFERERMRRILLDFSLTPGDAQARVRKLIPDITDAEFARWDAAGLLESRVIDGQKKYFNRAPSNLFRLSAEARDRRANPSPFNDSPLERPHPHHREVLAQAKATGKSSVAPRRVRITQSITVDADAVPVGETIRAWIPYPRAIQGQQENIRFISSAPDKHQLAPESALQRTVYFEQAAAASKPTTFSVTYELTIFGQHMQIDPEKVVPATPSAALTPSMGERPPHIVFTDAMRKFSREVVGDEKNPYRIAQKLYAAVDRIPWAGALEYSTISNISDYALRAGHADCGQQTLLLMTLLRLNGIPARWQSGWIFSDGAYDNMHDWGWLYLAPYGWVPMDVTFGRFDSGDATLDAFYLGSFDAYRVAFNDDYSQPFVPAKQHFRSETVDLQRGEVEWRGGNLYFDRWDYDFKATLLSNPRTD</sequence>
<dbReference type="PANTHER" id="PTHR38339">
    <property type="entry name" value="TRANSGLUTAMINASE DOMAIN PROTEIN"/>
    <property type="match status" value="1"/>
</dbReference>
<protein>
    <submittedName>
        <fullName evidence="2">Cysteine protease</fullName>
    </submittedName>
</protein>
<dbReference type="EMBL" id="BLJN01000004">
    <property type="protein sequence ID" value="GFE82120.1"/>
    <property type="molecule type" value="Genomic_DNA"/>
</dbReference>
<evidence type="ECO:0000313" key="3">
    <source>
        <dbReference type="Proteomes" id="UP000445000"/>
    </source>
</evidence>
<feature type="domain" description="Transglutaminase-like" evidence="1">
    <location>
        <begin position="379"/>
        <end position="441"/>
    </location>
</feature>
<gene>
    <name evidence="2" type="ORF">GCM10011487_41200</name>
</gene>